<name>A0A4Q7P0Z2_9FLAO</name>
<feature type="transmembrane region" description="Helical" evidence="1">
    <location>
        <begin position="107"/>
        <end position="124"/>
    </location>
</feature>
<feature type="transmembrane region" description="Helical" evidence="1">
    <location>
        <begin position="84"/>
        <end position="101"/>
    </location>
</feature>
<dbReference type="Gene3D" id="1.20.120.1220">
    <property type="match status" value="1"/>
</dbReference>
<dbReference type="Proteomes" id="UP000292262">
    <property type="component" value="Unassembled WGS sequence"/>
</dbReference>
<feature type="transmembrane region" description="Helical" evidence="1">
    <location>
        <begin position="136"/>
        <end position="153"/>
    </location>
</feature>
<accession>A0A4Q7P0Z2</accession>
<organism evidence="2 3">
    <name type="scientific">Aquimarina brevivitae</name>
    <dbReference type="NCBI Taxonomy" id="323412"/>
    <lineage>
        <taxon>Bacteria</taxon>
        <taxon>Pseudomonadati</taxon>
        <taxon>Bacteroidota</taxon>
        <taxon>Flavobacteriia</taxon>
        <taxon>Flavobacteriales</taxon>
        <taxon>Flavobacteriaceae</taxon>
        <taxon>Aquimarina</taxon>
    </lineage>
</organism>
<dbReference type="OrthoDB" id="798769at2"/>
<keyword evidence="1" id="KW-0472">Membrane</keyword>
<evidence type="ECO:0000256" key="1">
    <source>
        <dbReference type="SAM" id="Phobius"/>
    </source>
</evidence>
<keyword evidence="1" id="KW-0812">Transmembrane</keyword>
<comment type="caution">
    <text evidence="2">The sequence shown here is derived from an EMBL/GenBank/DDBJ whole genome shotgun (WGS) entry which is preliminary data.</text>
</comment>
<dbReference type="AlphaFoldDB" id="A0A4Q7P0Z2"/>
<sequence>MDNILHTVVVISLLCIVYQDIQYRAVYWFLFPIIIIGSGILHYTHTMDFYFYTSTLLNSILVLSILTILFLYNRIIVKKSFFKEVFGLGDVLFFVALAVAFPTITFIIIFCFALFFSMLVWLIFRKKAKHNTVPLAGYMALFLTGVYTMSWLTKTGNLYMI</sequence>
<dbReference type="EMBL" id="SGXE01000004">
    <property type="protein sequence ID" value="RZS92312.1"/>
    <property type="molecule type" value="Genomic_DNA"/>
</dbReference>
<evidence type="ECO:0000313" key="3">
    <source>
        <dbReference type="Proteomes" id="UP000292262"/>
    </source>
</evidence>
<protein>
    <recommendedName>
        <fullName evidence="4">Type IV leader peptidase family protein</fullName>
    </recommendedName>
</protein>
<evidence type="ECO:0008006" key="4">
    <source>
        <dbReference type="Google" id="ProtNLM"/>
    </source>
</evidence>
<proteinExistence type="predicted"/>
<reference evidence="2 3" key="1">
    <citation type="submission" date="2019-02" db="EMBL/GenBank/DDBJ databases">
        <title>Genomic Encyclopedia of Type Strains, Phase IV (KMG-IV): sequencing the most valuable type-strain genomes for metagenomic binning, comparative biology and taxonomic classification.</title>
        <authorList>
            <person name="Goeker M."/>
        </authorList>
    </citation>
    <scope>NUCLEOTIDE SEQUENCE [LARGE SCALE GENOMIC DNA]</scope>
    <source>
        <strain evidence="2 3">DSM 17196</strain>
    </source>
</reference>
<feature type="transmembrane region" description="Helical" evidence="1">
    <location>
        <begin position="25"/>
        <end position="43"/>
    </location>
</feature>
<keyword evidence="3" id="KW-1185">Reference proteome</keyword>
<keyword evidence="1" id="KW-1133">Transmembrane helix</keyword>
<dbReference type="RefSeq" id="WP_130287472.1">
    <property type="nucleotide sequence ID" value="NZ_SGXE01000004.1"/>
</dbReference>
<feature type="transmembrane region" description="Helical" evidence="1">
    <location>
        <begin position="49"/>
        <end position="72"/>
    </location>
</feature>
<evidence type="ECO:0000313" key="2">
    <source>
        <dbReference type="EMBL" id="RZS92312.1"/>
    </source>
</evidence>
<gene>
    <name evidence="2" type="ORF">EV197_2950</name>
</gene>